<feature type="transmembrane region" description="Helical" evidence="19">
    <location>
        <begin position="1007"/>
        <end position="1031"/>
    </location>
</feature>
<evidence type="ECO:0000256" key="10">
    <source>
        <dbReference type="ARBA" id="ARBA00022842"/>
    </source>
</evidence>
<keyword evidence="11 19" id="KW-1278">Translocase</keyword>
<organism evidence="23 24">
    <name type="scientific">Oncorhynchus tshawytscha</name>
    <name type="common">Chinook salmon</name>
    <name type="synonym">Salmo tshawytscha</name>
    <dbReference type="NCBI Taxonomy" id="74940"/>
    <lineage>
        <taxon>Eukaryota</taxon>
        <taxon>Metazoa</taxon>
        <taxon>Chordata</taxon>
        <taxon>Craniata</taxon>
        <taxon>Vertebrata</taxon>
        <taxon>Euteleostomi</taxon>
        <taxon>Actinopterygii</taxon>
        <taxon>Neopterygii</taxon>
        <taxon>Teleostei</taxon>
        <taxon>Protacanthopterygii</taxon>
        <taxon>Salmoniformes</taxon>
        <taxon>Salmonidae</taxon>
        <taxon>Salmoninae</taxon>
        <taxon>Oncorhynchus</taxon>
    </lineage>
</organism>
<feature type="binding site" evidence="17">
    <location>
        <position position="734"/>
    </location>
    <ligand>
        <name>ATP</name>
        <dbReference type="ChEBI" id="CHEBI:30616"/>
    </ligand>
</feature>
<gene>
    <name evidence="23" type="primary">ATP10D</name>
</gene>
<dbReference type="InterPro" id="IPR044492">
    <property type="entry name" value="P_typ_ATPase_HD_dom"/>
</dbReference>
<dbReference type="InterPro" id="IPR023214">
    <property type="entry name" value="HAD_sf"/>
</dbReference>
<dbReference type="GO" id="GO:0005524">
    <property type="term" value="F:ATP binding"/>
    <property type="evidence" value="ECO:0007669"/>
    <property type="project" value="UniProtKB-UniRule"/>
</dbReference>
<dbReference type="InterPro" id="IPR023298">
    <property type="entry name" value="ATPase_P-typ_TM_dom_sf"/>
</dbReference>
<dbReference type="Pfam" id="PF16212">
    <property type="entry name" value="PhoLip_ATPase_C"/>
    <property type="match status" value="1"/>
</dbReference>
<evidence type="ECO:0000256" key="1">
    <source>
        <dbReference type="ARBA" id="ARBA00001946"/>
    </source>
</evidence>
<feature type="binding site" evidence="17">
    <location>
        <position position="397"/>
    </location>
    <ligand>
        <name>ATP</name>
        <dbReference type="ChEBI" id="CHEBI:30616"/>
    </ligand>
</feature>
<accession>A0A8C8HW40</accession>
<feature type="binding site" evidence="17">
    <location>
        <position position="935"/>
    </location>
    <ligand>
        <name>ATP</name>
        <dbReference type="ChEBI" id="CHEBI:30616"/>
    </ligand>
</feature>
<keyword evidence="9 17" id="KW-0067">ATP-binding</keyword>
<dbReference type="GO" id="GO:0005886">
    <property type="term" value="C:plasma membrane"/>
    <property type="evidence" value="ECO:0007669"/>
    <property type="project" value="TreeGrafter"/>
</dbReference>
<name>A0A8C8HW40_ONCTS</name>
<feature type="binding site" evidence="17">
    <location>
        <position position="912"/>
    </location>
    <ligand>
        <name>ATP</name>
        <dbReference type="ChEBI" id="CHEBI:30616"/>
    </ligand>
</feature>
<comment type="similarity">
    <text evidence="4 19">Belongs to the cation transport ATPase (P-type) (TC 3.A.3) family. Type IV subfamily.</text>
</comment>
<dbReference type="InterPro" id="IPR008250">
    <property type="entry name" value="ATPase_P-typ_transduc_dom_A_sf"/>
</dbReference>
<dbReference type="SUPFAM" id="SSF81660">
    <property type="entry name" value="Metal cation-transporting ATPase, ATP-binding domain N"/>
    <property type="match status" value="1"/>
</dbReference>
<reference evidence="23" key="2">
    <citation type="submission" date="2025-09" db="UniProtKB">
        <authorList>
            <consortium name="Ensembl"/>
        </authorList>
    </citation>
    <scope>IDENTIFICATION</scope>
</reference>
<dbReference type="SUPFAM" id="SSF56784">
    <property type="entry name" value="HAD-like"/>
    <property type="match status" value="2"/>
</dbReference>
<evidence type="ECO:0000256" key="3">
    <source>
        <dbReference type="ARBA" id="ARBA00004586"/>
    </source>
</evidence>
<evidence type="ECO:0000256" key="9">
    <source>
        <dbReference type="ARBA" id="ARBA00022840"/>
    </source>
</evidence>
<comment type="catalytic activity">
    <reaction evidence="15">
        <text>a beta-D-glucosyl-(1&lt;-&gt;1')-N-acylsphing-4-enine(out) + ATP + H2O = a beta-D-glucosyl-(1&lt;-&gt;1')-N-acylsphing-4-enine(in) + ADP + phosphate + H(+)</text>
        <dbReference type="Rhea" id="RHEA:66036"/>
        <dbReference type="ChEBI" id="CHEBI:15377"/>
        <dbReference type="ChEBI" id="CHEBI:15378"/>
        <dbReference type="ChEBI" id="CHEBI:22801"/>
        <dbReference type="ChEBI" id="CHEBI:30616"/>
        <dbReference type="ChEBI" id="CHEBI:43474"/>
        <dbReference type="ChEBI" id="CHEBI:456216"/>
    </reaction>
    <physiologicalReaction direction="left-to-right" evidence="15">
        <dbReference type="Rhea" id="RHEA:66037"/>
    </physiologicalReaction>
</comment>
<feature type="binding site" evidence="17">
    <location>
        <position position="398"/>
    </location>
    <ligand>
        <name>ATP</name>
        <dbReference type="ChEBI" id="CHEBI:30616"/>
    </ligand>
</feature>
<comment type="cofactor">
    <cofactor evidence="1 18">
        <name>Mg(2+)</name>
        <dbReference type="ChEBI" id="CHEBI:18420"/>
    </cofactor>
</comment>
<dbReference type="GO" id="GO:0140326">
    <property type="term" value="F:ATPase-coupled intramembrane lipid transporter activity"/>
    <property type="evidence" value="ECO:0007669"/>
    <property type="project" value="UniProtKB-EC"/>
</dbReference>
<evidence type="ECO:0000256" key="6">
    <source>
        <dbReference type="ARBA" id="ARBA00022723"/>
    </source>
</evidence>
<feature type="compositionally biased region" description="Polar residues" evidence="20">
    <location>
        <begin position="479"/>
        <end position="490"/>
    </location>
</feature>
<feature type="transmembrane region" description="Helical" evidence="19">
    <location>
        <begin position="328"/>
        <end position="351"/>
    </location>
</feature>
<evidence type="ECO:0000256" key="16">
    <source>
        <dbReference type="PIRSR" id="PIRSR606539-1"/>
    </source>
</evidence>
<feature type="transmembrane region" description="Helical" evidence="19">
    <location>
        <begin position="1174"/>
        <end position="1193"/>
    </location>
</feature>
<feature type="binding site" evidence="17">
    <location>
        <position position="816"/>
    </location>
    <ligand>
        <name>ATP</name>
        <dbReference type="ChEBI" id="CHEBI:30616"/>
    </ligand>
</feature>
<feature type="transmembrane region" description="Helical" evidence="19">
    <location>
        <begin position="1101"/>
        <end position="1118"/>
    </location>
</feature>
<evidence type="ECO:0000256" key="5">
    <source>
        <dbReference type="ARBA" id="ARBA00022692"/>
    </source>
</evidence>
<dbReference type="Gene3D" id="3.40.1110.10">
    <property type="entry name" value="Calcium-transporting ATPase, cytoplasmic domain N"/>
    <property type="match status" value="2"/>
</dbReference>
<evidence type="ECO:0000313" key="23">
    <source>
        <dbReference type="Ensembl" id="ENSOTSP00005067382.2"/>
    </source>
</evidence>
<dbReference type="InterPro" id="IPR023299">
    <property type="entry name" value="ATPase_P-typ_cyto_dom_N"/>
</dbReference>
<feature type="binding site" evidence="17">
    <location>
        <position position="815"/>
    </location>
    <ligand>
        <name>ATP</name>
        <dbReference type="ChEBI" id="CHEBI:30616"/>
    </ligand>
</feature>
<dbReference type="GO" id="GO:0000287">
    <property type="term" value="F:magnesium ion binding"/>
    <property type="evidence" value="ECO:0007669"/>
    <property type="project" value="UniProtKB-UniRule"/>
</dbReference>
<dbReference type="AlphaFoldDB" id="A0A8C8HW40"/>
<protein>
    <recommendedName>
        <fullName evidence="19">Phospholipid-transporting ATPase</fullName>
        <ecNumber evidence="19">7.6.2.1</ecNumber>
    </recommendedName>
</protein>
<evidence type="ECO:0000313" key="24">
    <source>
        <dbReference type="Proteomes" id="UP000694402"/>
    </source>
</evidence>
<keyword evidence="6 18" id="KW-0479">Metal-binding</keyword>
<keyword evidence="5 19" id="KW-0812">Transmembrane</keyword>
<comment type="catalytic activity">
    <reaction evidence="14 19">
        <text>ATP + H2O + phospholipidSide 1 = ADP + phosphate + phospholipidSide 2.</text>
        <dbReference type="EC" id="7.6.2.1"/>
    </reaction>
</comment>
<dbReference type="InterPro" id="IPR032630">
    <property type="entry name" value="P_typ_ATPase_c"/>
</dbReference>
<keyword evidence="7 17" id="KW-0547">Nucleotide-binding</keyword>
<feature type="binding site" evidence="18">
    <location>
        <position position="936"/>
    </location>
    <ligand>
        <name>Mg(2+)</name>
        <dbReference type="ChEBI" id="CHEBI:18420"/>
    </ligand>
</feature>
<dbReference type="PRINTS" id="PR00119">
    <property type="entry name" value="CATATPASE"/>
</dbReference>
<keyword evidence="10 18" id="KW-0460">Magnesium</keyword>
<feature type="binding site" evidence="18">
    <location>
        <position position="399"/>
    </location>
    <ligand>
        <name>Mg(2+)</name>
        <dbReference type="ChEBI" id="CHEBI:18420"/>
    </ligand>
</feature>
<dbReference type="GO" id="GO:0045332">
    <property type="term" value="P:phospholipid translocation"/>
    <property type="evidence" value="ECO:0007669"/>
    <property type="project" value="TreeGrafter"/>
</dbReference>
<dbReference type="Gene3D" id="2.70.150.10">
    <property type="entry name" value="Calcium-transporting ATPase, cytoplasmic transduction domain A"/>
    <property type="match status" value="1"/>
</dbReference>
<feature type="transmembrane region" description="Helical" evidence="19">
    <location>
        <begin position="282"/>
        <end position="308"/>
    </location>
</feature>
<dbReference type="FunFam" id="3.40.50.1000:FF:000130">
    <property type="entry name" value="Phospholipid-transporting ATPase"/>
    <property type="match status" value="1"/>
</dbReference>
<feature type="binding site" evidence="17">
    <location>
        <position position="906"/>
    </location>
    <ligand>
        <name>ATP</name>
        <dbReference type="ChEBI" id="CHEBI:30616"/>
    </ligand>
</feature>
<dbReference type="InterPro" id="IPR032631">
    <property type="entry name" value="P-type_ATPase_N"/>
</dbReference>
<evidence type="ECO:0000256" key="20">
    <source>
        <dbReference type="SAM" id="MobiDB-lite"/>
    </source>
</evidence>
<dbReference type="InterPro" id="IPR006539">
    <property type="entry name" value="P-type_ATPase_IV"/>
</dbReference>
<feature type="binding site" evidence="17">
    <location>
        <position position="667"/>
    </location>
    <ligand>
        <name>ATP</name>
        <dbReference type="ChEBI" id="CHEBI:30616"/>
    </ligand>
</feature>
<feature type="region of interest" description="Disordered" evidence="20">
    <location>
        <begin position="468"/>
        <end position="490"/>
    </location>
</feature>
<keyword evidence="13 19" id="KW-0472">Membrane</keyword>
<evidence type="ECO:0000259" key="22">
    <source>
        <dbReference type="Pfam" id="PF16212"/>
    </source>
</evidence>
<dbReference type="SUPFAM" id="SSF81665">
    <property type="entry name" value="Calcium ATPase, transmembrane domain M"/>
    <property type="match status" value="1"/>
</dbReference>
<dbReference type="Proteomes" id="UP000694402">
    <property type="component" value="Unassembled WGS sequence"/>
</dbReference>
<evidence type="ECO:0000256" key="17">
    <source>
        <dbReference type="PIRSR" id="PIRSR606539-2"/>
    </source>
</evidence>
<evidence type="ECO:0000256" key="2">
    <source>
        <dbReference type="ARBA" id="ARBA00004127"/>
    </source>
</evidence>
<feature type="domain" description="P-type ATPase C-terminal" evidence="22">
    <location>
        <begin position="958"/>
        <end position="1202"/>
    </location>
</feature>
<evidence type="ECO:0000256" key="4">
    <source>
        <dbReference type="ARBA" id="ARBA00008109"/>
    </source>
</evidence>
<feature type="binding site" evidence="17">
    <location>
        <position position="399"/>
    </location>
    <ligand>
        <name>ATP</name>
        <dbReference type="ChEBI" id="CHEBI:30616"/>
    </ligand>
</feature>
<dbReference type="FunFam" id="3.40.1110.10:FF:000009">
    <property type="entry name" value="Phospholipid-transporting ATPase"/>
    <property type="match status" value="1"/>
</dbReference>
<dbReference type="GO" id="GO:0016887">
    <property type="term" value="F:ATP hydrolysis activity"/>
    <property type="evidence" value="ECO:0007669"/>
    <property type="project" value="InterPro"/>
</dbReference>
<dbReference type="SUPFAM" id="SSF81653">
    <property type="entry name" value="Calcium ATPase, transduction domain A"/>
    <property type="match status" value="1"/>
</dbReference>
<feature type="region of interest" description="Disordered" evidence="20">
    <location>
        <begin position="583"/>
        <end position="614"/>
    </location>
</feature>
<dbReference type="Pfam" id="PF13246">
    <property type="entry name" value="Cation_ATPase"/>
    <property type="match status" value="1"/>
</dbReference>
<evidence type="ECO:0000256" key="12">
    <source>
        <dbReference type="ARBA" id="ARBA00022989"/>
    </source>
</evidence>
<feature type="transmembrane region" description="Helical" evidence="19">
    <location>
        <begin position="1130"/>
        <end position="1154"/>
    </location>
</feature>
<feature type="region of interest" description="Disordered" evidence="20">
    <location>
        <begin position="1"/>
        <end position="20"/>
    </location>
</feature>
<evidence type="ECO:0000256" key="18">
    <source>
        <dbReference type="PIRSR" id="PIRSR606539-3"/>
    </source>
</evidence>
<dbReference type="FunFam" id="2.70.150.10:FF:000022">
    <property type="entry name" value="Phospholipid-transporting ATPase"/>
    <property type="match status" value="1"/>
</dbReference>
<dbReference type="Ensembl" id="ENSOTST00005073158.2">
    <property type="protein sequence ID" value="ENSOTSP00005067382.2"/>
    <property type="gene ID" value="ENSOTSG00005031573.2"/>
</dbReference>
<feature type="binding site" evidence="18">
    <location>
        <position position="932"/>
    </location>
    <ligand>
        <name>Mg(2+)</name>
        <dbReference type="ChEBI" id="CHEBI:18420"/>
    </ligand>
</feature>
<dbReference type="GeneTree" id="ENSGT00940000156728"/>
<evidence type="ECO:0000256" key="14">
    <source>
        <dbReference type="ARBA" id="ARBA00034036"/>
    </source>
</evidence>
<dbReference type="GO" id="GO:0005789">
    <property type="term" value="C:endoplasmic reticulum membrane"/>
    <property type="evidence" value="ECO:0007669"/>
    <property type="project" value="UniProtKB-SubCell"/>
</dbReference>
<evidence type="ECO:0000259" key="21">
    <source>
        <dbReference type="Pfam" id="PF16209"/>
    </source>
</evidence>
<dbReference type="Gene3D" id="3.40.50.1000">
    <property type="entry name" value="HAD superfamily/HAD-like"/>
    <property type="match status" value="2"/>
</dbReference>
<dbReference type="InterPro" id="IPR001757">
    <property type="entry name" value="P_typ_ATPase"/>
</dbReference>
<feature type="binding site" evidence="17">
    <location>
        <position position="936"/>
    </location>
    <ligand>
        <name>ATP</name>
        <dbReference type="ChEBI" id="CHEBI:30616"/>
    </ligand>
</feature>
<keyword evidence="24" id="KW-1185">Reference proteome</keyword>
<dbReference type="PROSITE" id="PS00154">
    <property type="entry name" value="ATPASE_E1_E2"/>
    <property type="match status" value="1"/>
</dbReference>
<dbReference type="CDD" id="cd02073">
    <property type="entry name" value="P-type_ATPase_APLT_Dnf-like"/>
    <property type="match status" value="1"/>
</dbReference>
<feature type="binding site" evidence="17">
    <location>
        <position position="625"/>
    </location>
    <ligand>
        <name>ATP</name>
        <dbReference type="ChEBI" id="CHEBI:30616"/>
    </ligand>
</feature>
<keyword evidence="8" id="KW-0256">Endoplasmic reticulum</keyword>
<evidence type="ECO:0000256" key="19">
    <source>
        <dbReference type="RuleBase" id="RU362033"/>
    </source>
</evidence>
<dbReference type="EC" id="7.6.2.1" evidence="19"/>
<dbReference type="InterPro" id="IPR018303">
    <property type="entry name" value="ATPase_P-typ_P_site"/>
</dbReference>
<dbReference type="InterPro" id="IPR036412">
    <property type="entry name" value="HAD-like_sf"/>
</dbReference>
<dbReference type="SFLD" id="SFLDS00003">
    <property type="entry name" value="Haloacid_Dehalogenase"/>
    <property type="match status" value="1"/>
</dbReference>
<dbReference type="PANTHER" id="PTHR24092">
    <property type="entry name" value="PROBABLE PHOSPHOLIPID-TRANSPORTING ATPASE"/>
    <property type="match status" value="1"/>
</dbReference>
<feature type="active site" description="4-aspartylphosphate intermediate" evidence="16">
    <location>
        <position position="397"/>
    </location>
</feature>
<dbReference type="PANTHER" id="PTHR24092:SF84">
    <property type="entry name" value="PHOSPHOLIPID-TRANSPORTING ATPASE VD"/>
    <property type="match status" value="1"/>
</dbReference>
<keyword evidence="12 19" id="KW-1133">Transmembrane helix</keyword>
<evidence type="ECO:0000256" key="15">
    <source>
        <dbReference type="ARBA" id="ARBA00050913"/>
    </source>
</evidence>
<proteinExistence type="inferred from homology"/>
<evidence type="ECO:0000256" key="7">
    <source>
        <dbReference type="ARBA" id="ARBA00022741"/>
    </source>
</evidence>
<sequence>MYSLERPVQGQSSCPKDRLGRKRRTVVSSLTEDEELTEILKSYCSNKVTTTKYSFLSFIPKNLFEQLHRFANIYFIFLAALNFVPVVNAFQPEISIIPILLVLAVTAVKDLWEDYRKHKSDKFINGLVCEIYSRKRQMYVDQRWQDVHVGDFVRLSCNEIIPADMLLLYSSDPHGVCYIETANLDGETNLKQRQVVRDLPRQVCENFHSRIECENPNNDLSRFRGFIKARVGLHNNNLLLRSCTIRNTETVIGIVVYAGHETKAMKNNNGPRYKRSKLERRLNVDVLWSVVLLVIMCLTAAIGHGLWLRNLKDNSFLIPDTTSPALSGFYLFWTMIIVLQVLIPISLYVSIEIVKLCQIFFIQNDVDFYNEYMDSRIQCRALNITEDLGQIQYVFSDKTGTLTENKMVFRRCTIAGVEYPHEENARRLEVYKEDEALGCSHTLKSRASAKSLSCKSLSCNRSSVSLHTLTGHSEGEESPSPTLPQHSAFSSPMEKDIVPDPFLVQKLNCLSSPLFLLRDASMELTYIVDFFMALAICNTVVVSSPNQPRHVRFGLPRFSTLSPPHTTESPRSFTRRLFSRGKAASFTPSPSPTPTNGLENSNGGEGPPSEPGADELIYEAESPDEAALVHAARAYRCTLQGRSLERLLVELPGMGSLAVRLLHILPFDSTRKRMSVVVRHPLTNQVVVYTKGADSVIMDLAESPKGAEQSDGRQGHIREQTQKHLDNYAREGLRTLCIAKKVLEEEEYEIWLKRHAFAETSIENREELLLESAQRLETNLTLLGATGIEDRLQEEVPETIEALQRAGVKVWVLTGDKQETAINIACACKLLRTTDQLLTANCDSKEACKALLLELRAEVERGEAAEGTSGFTLVVDGRTLDFALQEDLKGDFLELSRRCRAVVCCRSTPLQKSHVVQLVRDQLRVMTLAIGDGANDVSMIQVADVGIGISGQEGMQAVMSSDFAISRFKHLRKLLLVHGHWCYTRLANMILYFFYKNVMYVNLLFWYQFFCGFSGSVMTNSWVLIFFNLLFTSAPPLLYGILDKDVSADTLIKLPELYKSGQNSKAYLPSTFWLTMLDALYQSLVCFFIPYFAYAGSDADMLSFGSPINASALLIILLHQVIESRTLTWLHVLVLVGSALFYFSFTLVFSVVCVTCSPPTNPLGVDKLQMSQPLFYGVCALTTVLALLPRFLFHALRNSISPSDTLKAALMDQLNPDNYCRRMQHWNQTQAQSKARGLIINVEDLDIKIPDFILPKELKECRAATGSVLS</sequence>
<evidence type="ECO:0000256" key="11">
    <source>
        <dbReference type="ARBA" id="ARBA00022967"/>
    </source>
</evidence>
<feature type="binding site" evidence="18">
    <location>
        <position position="397"/>
    </location>
    <ligand>
        <name>Mg(2+)</name>
        <dbReference type="ChEBI" id="CHEBI:18420"/>
    </ligand>
</feature>
<feature type="transmembrane region" description="Helical" evidence="19">
    <location>
        <begin position="1072"/>
        <end position="1095"/>
    </location>
</feature>
<dbReference type="NCBIfam" id="TIGR01652">
    <property type="entry name" value="ATPase-Plipid"/>
    <property type="match status" value="2"/>
</dbReference>
<dbReference type="SFLD" id="SFLDG00002">
    <property type="entry name" value="C1.7:_P-type_atpase_like"/>
    <property type="match status" value="1"/>
</dbReference>
<evidence type="ECO:0000256" key="13">
    <source>
        <dbReference type="ARBA" id="ARBA00023136"/>
    </source>
</evidence>
<dbReference type="SFLD" id="SFLDF00027">
    <property type="entry name" value="p-type_atpase"/>
    <property type="match status" value="1"/>
</dbReference>
<evidence type="ECO:0000256" key="8">
    <source>
        <dbReference type="ARBA" id="ARBA00022824"/>
    </source>
</evidence>
<dbReference type="Pfam" id="PF16209">
    <property type="entry name" value="PhoLip_ATPase_N"/>
    <property type="match status" value="1"/>
</dbReference>
<feature type="domain" description="P-type ATPase N-terminal" evidence="21">
    <location>
        <begin position="40"/>
        <end position="96"/>
    </location>
</feature>
<reference evidence="23" key="1">
    <citation type="submission" date="2025-08" db="UniProtKB">
        <authorList>
            <consortium name="Ensembl"/>
        </authorList>
    </citation>
    <scope>IDENTIFICATION</scope>
</reference>
<dbReference type="Gene3D" id="1.20.1110.10">
    <property type="entry name" value="Calcium-transporting ATPase, transmembrane domain"/>
    <property type="match status" value="1"/>
</dbReference>
<comment type="subcellular location">
    <subcellularLocation>
        <location evidence="2">Endomembrane system</location>
        <topology evidence="2">Multi-pass membrane protein</topology>
    </subcellularLocation>
    <subcellularLocation>
        <location evidence="3">Endoplasmic reticulum membrane</location>
    </subcellularLocation>
    <subcellularLocation>
        <location evidence="19">Membrane</location>
        <topology evidence="19">Multi-pass membrane protein</topology>
    </subcellularLocation>
</comment>
<feature type="binding site" evidence="17">
    <location>
        <position position="691"/>
    </location>
    <ligand>
        <name>ATP</name>
        <dbReference type="ChEBI" id="CHEBI:30616"/>
    </ligand>
</feature>
<feature type="binding site" evidence="17">
    <location>
        <position position="814"/>
    </location>
    <ligand>
        <name>ATP</name>
        <dbReference type="ChEBI" id="CHEBI:30616"/>
    </ligand>
</feature>
<dbReference type="NCBIfam" id="TIGR01494">
    <property type="entry name" value="ATPase_P-type"/>
    <property type="match status" value="1"/>
</dbReference>